<name>A0A1H1S3K8_9MICO</name>
<evidence type="ECO:0000313" key="2">
    <source>
        <dbReference type="EMBL" id="SDS42680.1"/>
    </source>
</evidence>
<dbReference type="Pfam" id="PF13400">
    <property type="entry name" value="Tad"/>
    <property type="match status" value="1"/>
</dbReference>
<dbReference type="EMBL" id="LT629734">
    <property type="protein sequence ID" value="SDS42680.1"/>
    <property type="molecule type" value="Genomic_DNA"/>
</dbReference>
<accession>A0A1H1S3K8</accession>
<protein>
    <submittedName>
        <fullName evidence="2">Putative Flp pilus-assembly TadE/G-like</fullName>
    </submittedName>
</protein>
<proteinExistence type="predicted"/>
<evidence type="ECO:0000313" key="3">
    <source>
        <dbReference type="Proteomes" id="UP000199649"/>
    </source>
</evidence>
<reference evidence="3" key="1">
    <citation type="submission" date="2016-10" db="EMBL/GenBank/DDBJ databases">
        <authorList>
            <person name="Varghese N."/>
            <person name="Submissions S."/>
        </authorList>
    </citation>
    <scope>NUCLEOTIDE SEQUENCE [LARGE SCALE GENOMIC DNA]</scope>
    <source>
        <strain evidence="3">DSM 22965</strain>
    </source>
</reference>
<dbReference type="STRING" id="684552.SAMN04489719_2294"/>
<evidence type="ECO:0000259" key="1">
    <source>
        <dbReference type="Pfam" id="PF13400"/>
    </source>
</evidence>
<dbReference type="RefSeq" id="WP_157674345.1">
    <property type="nucleotide sequence ID" value="NZ_LT629734.1"/>
</dbReference>
<sequence length="339" mass="35400">MKRERRDRGAVAVWVAILLVPLLAMAALAIDVSAANADRQRLQHGADAAALAVAQHCAVRACTGTAAVAASLATANNPMGGAARIEDLDVDPARGWVEVETASDRDFWFAPIIGIDDAELTARSAASWNQYPVRGSHLPLAISWCEIAHWARLGASDVLRDATGNVVGLNIPAAATNVVLFSKGNNSDFHNCPVGTNPKGPNGTAPPGGFGWLTTSSPCTATTGAGGWFDSRPGRTPTCSDAELRAMIGQTVLVPIFDETRDSGANAQYRVFGYISFTLTGYKNNKGSAGTGTSSCHNNDDCIAGTVQRYVDLDSGFETSPTGPRLGSTSVELRIPTGG</sequence>
<organism evidence="2 3">
    <name type="scientific">Agrococcus carbonis</name>
    <dbReference type="NCBI Taxonomy" id="684552"/>
    <lineage>
        <taxon>Bacteria</taxon>
        <taxon>Bacillati</taxon>
        <taxon>Actinomycetota</taxon>
        <taxon>Actinomycetes</taxon>
        <taxon>Micrococcales</taxon>
        <taxon>Microbacteriaceae</taxon>
        <taxon>Agrococcus</taxon>
    </lineage>
</organism>
<keyword evidence="3" id="KW-1185">Reference proteome</keyword>
<dbReference type="Proteomes" id="UP000199649">
    <property type="component" value="Chromosome I"/>
</dbReference>
<feature type="domain" description="Putative Flp pilus-assembly TadG-like N-terminal" evidence="1">
    <location>
        <begin position="9"/>
        <end position="55"/>
    </location>
</feature>
<dbReference type="AlphaFoldDB" id="A0A1H1S3K8"/>
<dbReference type="OrthoDB" id="5187898at2"/>
<gene>
    <name evidence="2" type="ORF">SAMN04489719_2294</name>
</gene>
<dbReference type="InterPro" id="IPR028087">
    <property type="entry name" value="Tad_N"/>
</dbReference>